<proteinExistence type="predicted"/>
<evidence type="ECO:0000313" key="1">
    <source>
        <dbReference type="EMBL" id="BAS84438.1"/>
    </source>
</evidence>
<reference evidence="1 2" key="3">
    <citation type="journal article" date="2013" name="Rice">
        <title>Improvement of the Oryza sativa Nipponbare reference genome using next generation sequence and optical map data.</title>
        <authorList>
            <person name="Kawahara Y."/>
            <person name="de la Bastide M."/>
            <person name="Hamilton J.P."/>
            <person name="Kanamori H."/>
            <person name="McCombie W.R."/>
            <person name="Ouyang S."/>
            <person name="Schwartz D.C."/>
            <person name="Tanaka T."/>
            <person name="Wu J."/>
            <person name="Zhou S."/>
            <person name="Childs K.L."/>
            <person name="Davidson R.M."/>
            <person name="Lin H."/>
            <person name="Quesada-Ocampo L."/>
            <person name="Vaillancourt B."/>
            <person name="Sakai H."/>
            <person name="Lee S.S."/>
            <person name="Kim J."/>
            <person name="Numa H."/>
            <person name="Itoh T."/>
            <person name="Buell C.R."/>
            <person name="Matsumoto T."/>
        </authorList>
    </citation>
    <scope>NUCLEOTIDE SEQUENCE [LARGE SCALE GENOMIC DNA]</scope>
    <source>
        <strain evidence="2">cv. Nipponbare</strain>
    </source>
</reference>
<dbReference type="AlphaFoldDB" id="A0A0P0VY42"/>
<reference evidence="2" key="1">
    <citation type="journal article" date="2005" name="Nature">
        <title>The map-based sequence of the rice genome.</title>
        <authorList>
            <consortium name="International rice genome sequencing project (IRGSP)"/>
            <person name="Matsumoto T."/>
            <person name="Wu J."/>
            <person name="Kanamori H."/>
            <person name="Katayose Y."/>
            <person name="Fujisawa M."/>
            <person name="Namiki N."/>
            <person name="Mizuno H."/>
            <person name="Yamamoto K."/>
            <person name="Antonio B.A."/>
            <person name="Baba T."/>
            <person name="Sakata K."/>
            <person name="Nagamura Y."/>
            <person name="Aoki H."/>
            <person name="Arikawa K."/>
            <person name="Arita K."/>
            <person name="Bito T."/>
            <person name="Chiden Y."/>
            <person name="Fujitsuka N."/>
            <person name="Fukunaka R."/>
            <person name="Hamada M."/>
            <person name="Harada C."/>
            <person name="Hayashi A."/>
            <person name="Hijishita S."/>
            <person name="Honda M."/>
            <person name="Hosokawa S."/>
            <person name="Ichikawa Y."/>
            <person name="Idonuma A."/>
            <person name="Iijima M."/>
            <person name="Ikeda M."/>
            <person name="Ikeno M."/>
            <person name="Ito K."/>
            <person name="Ito S."/>
            <person name="Ito T."/>
            <person name="Ito Y."/>
            <person name="Ito Y."/>
            <person name="Iwabuchi A."/>
            <person name="Kamiya K."/>
            <person name="Karasawa W."/>
            <person name="Kurita K."/>
            <person name="Katagiri S."/>
            <person name="Kikuta A."/>
            <person name="Kobayashi H."/>
            <person name="Kobayashi N."/>
            <person name="Machita K."/>
            <person name="Maehara T."/>
            <person name="Masukawa M."/>
            <person name="Mizubayashi T."/>
            <person name="Mukai Y."/>
            <person name="Nagasaki H."/>
            <person name="Nagata Y."/>
            <person name="Naito S."/>
            <person name="Nakashima M."/>
            <person name="Nakama Y."/>
            <person name="Nakamichi Y."/>
            <person name="Nakamura M."/>
            <person name="Meguro A."/>
            <person name="Negishi M."/>
            <person name="Ohta I."/>
            <person name="Ohta T."/>
            <person name="Okamoto M."/>
            <person name="Ono N."/>
            <person name="Saji S."/>
            <person name="Sakaguchi M."/>
            <person name="Sakai K."/>
            <person name="Shibata M."/>
            <person name="Shimokawa T."/>
            <person name="Song J."/>
            <person name="Takazaki Y."/>
            <person name="Terasawa K."/>
            <person name="Tsugane M."/>
            <person name="Tsuji K."/>
            <person name="Ueda S."/>
            <person name="Waki K."/>
            <person name="Yamagata H."/>
            <person name="Yamamoto M."/>
            <person name="Yamamoto S."/>
            <person name="Yamane H."/>
            <person name="Yoshiki S."/>
            <person name="Yoshihara R."/>
            <person name="Yukawa K."/>
            <person name="Zhong H."/>
            <person name="Yano M."/>
            <person name="Yuan Q."/>
            <person name="Ouyang S."/>
            <person name="Liu J."/>
            <person name="Jones K.M."/>
            <person name="Gansberger K."/>
            <person name="Moffat K."/>
            <person name="Hill J."/>
            <person name="Bera J."/>
            <person name="Fadrosh D."/>
            <person name="Jin S."/>
            <person name="Johri S."/>
            <person name="Kim M."/>
            <person name="Overton L."/>
            <person name="Reardon M."/>
            <person name="Tsitrin T."/>
            <person name="Vuong H."/>
            <person name="Weaver B."/>
            <person name="Ciecko A."/>
            <person name="Tallon L."/>
            <person name="Jackson J."/>
            <person name="Pai G."/>
            <person name="Aken S.V."/>
            <person name="Utterback T."/>
            <person name="Reidmuller S."/>
            <person name="Feldblyum T."/>
            <person name="Hsiao J."/>
            <person name="Zismann V."/>
            <person name="Iobst S."/>
            <person name="de Vazeille A.R."/>
            <person name="Buell C.R."/>
            <person name="Ying K."/>
            <person name="Li Y."/>
            <person name="Lu T."/>
            <person name="Huang Y."/>
            <person name="Zhao Q."/>
            <person name="Feng Q."/>
            <person name="Zhang L."/>
            <person name="Zhu J."/>
            <person name="Weng Q."/>
            <person name="Mu J."/>
            <person name="Lu Y."/>
            <person name="Fan D."/>
            <person name="Liu Y."/>
            <person name="Guan J."/>
            <person name="Zhang Y."/>
            <person name="Yu S."/>
            <person name="Liu X."/>
            <person name="Zhang Y."/>
            <person name="Hong G."/>
            <person name="Han B."/>
            <person name="Choisne N."/>
            <person name="Demange N."/>
            <person name="Orjeda G."/>
            <person name="Samain S."/>
            <person name="Cattolico L."/>
            <person name="Pelletier E."/>
            <person name="Couloux A."/>
            <person name="Segurens B."/>
            <person name="Wincker P."/>
            <person name="D'Hont A."/>
            <person name="Scarpelli C."/>
            <person name="Weissenbach J."/>
            <person name="Salanoubat M."/>
            <person name="Quetier F."/>
            <person name="Yu Y."/>
            <person name="Kim H.R."/>
            <person name="Rambo T."/>
            <person name="Currie J."/>
            <person name="Collura K."/>
            <person name="Luo M."/>
            <person name="Yang T."/>
            <person name="Ammiraju J.S.S."/>
            <person name="Engler F."/>
            <person name="Soderlund C."/>
            <person name="Wing R.A."/>
            <person name="Palmer L.E."/>
            <person name="de la Bastide M."/>
            <person name="Spiegel L."/>
            <person name="Nascimento L."/>
            <person name="Zutavern T."/>
            <person name="O'Shaughnessy A."/>
            <person name="Dike S."/>
            <person name="Dedhia N."/>
            <person name="Preston R."/>
            <person name="Balija V."/>
            <person name="McCombie W.R."/>
            <person name="Chow T."/>
            <person name="Chen H."/>
            <person name="Chung M."/>
            <person name="Chen C."/>
            <person name="Shaw J."/>
            <person name="Wu H."/>
            <person name="Hsiao K."/>
            <person name="Chao Y."/>
            <person name="Chu M."/>
            <person name="Cheng C."/>
            <person name="Hour A."/>
            <person name="Lee P."/>
            <person name="Lin S."/>
            <person name="Lin Y."/>
            <person name="Liou J."/>
            <person name="Liu S."/>
            <person name="Hsing Y."/>
            <person name="Raghuvanshi S."/>
            <person name="Mohanty A."/>
            <person name="Bharti A.K."/>
            <person name="Gaur A."/>
            <person name="Gupta V."/>
            <person name="Kumar D."/>
            <person name="Ravi V."/>
            <person name="Vij S."/>
            <person name="Kapur A."/>
            <person name="Khurana P."/>
            <person name="Khurana P."/>
            <person name="Khurana J.P."/>
            <person name="Tyagi A.K."/>
            <person name="Gaikwad K."/>
            <person name="Singh A."/>
            <person name="Dalal V."/>
            <person name="Srivastava S."/>
            <person name="Dixit A."/>
            <person name="Pal A.K."/>
            <person name="Ghazi I.A."/>
            <person name="Yadav M."/>
            <person name="Pandit A."/>
            <person name="Bhargava A."/>
            <person name="Sureshbabu K."/>
            <person name="Batra K."/>
            <person name="Sharma T.R."/>
            <person name="Mohapatra T."/>
            <person name="Singh N.K."/>
            <person name="Messing J."/>
            <person name="Nelson A.B."/>
            <person name="Fuks G."/>
            <person name="Kavchok S."/>
            <person name="Keizer G."/>
            <person name="Linton E."/>
            <person name="Llaca V."/>
            <person name="Song R."/>
            <person name="Tanyolac B."/>
            <person name="Young S."/>
            <person name="Ho-Il K."/>
            <person name="Hahn J.H."/>
            <person name="Sangsakoo G."/>
            <person name="Vanavichit A."/>
            <person name="de Mattos Luiz.A.T."/>
            <person name="Zimmer P.D."/>
            <person name="Malone G."/>
            <person name="Dellagostin O."/>
            <person name="de Oliveira A.C."/>
            <person name="Bevan M."/>
            <person name="Bancroft I."/>
            <person name="Minx P."/>
            <person name="Cordum H."/>
            <person name="Wilson R."/>
            <person name="Cheng Z."/>
            <person name="Jin W."/>
            <person name="Jiang J."/>
            <person name="Leong S.A."/>
            <person name="Iwama H."/>
            <person name="Gojobori T."/>
            <person name="Itoh T."/>
            <person name="Niimura Y."/>
            <person name="Fujii Y."/>
            <person name="Habara T."/>
            <person name="Sakai H."/>
            <person name="Sato Y."/>
            <person name="Wilson G."/>
            <person name="Kumar K."/>
            <person name="McCouch S."/>
            <person name="Juretic N."/>
            <person name="Hoen D."/>
            <person name="Wright S."/>
            <person name="Bruskiewich R."/>
            <person name="Bureau T."/>
            <person name="Miyao A."/>
            <person name="Hirochika H."/>
            <person name="Nishikawa T."/>
            <person name="Kadowaki K."/>
            <person name="Sugiura M."/>
            <person name="Burr B."/>
            <person name="Sasaki T."/>
        </authorList>
    </citation>
    <scope>NUCLEOTIDE SEQUENCE [LARGE SCALE GENOMIC DNA]</scope>
    <source>
        <strain evidence="2">cv. Nipponbare</strain>
    </source>
</reference>
<dbReference type="Gramene" id="Os03t0379650-00">
    <property type="protein sequence ID" value="Os03t0379650-00"/>
    <property type="gene ID" value="Os03g0379650"/>
</dbReference>
<sequence>MIMMNGFHRAVLEDNGLEAALKEVLNGERKHVIKLVLALTKETIAVHVAQESLALKDTSGVLLIKGEQLPCSIADRA</sequence>
<evidence type="ECO:0000313" key="2">
    <source>
        <dbReference type="Proteomes" id="UP000059680"/>
    </source>
</evidence>
<dbReference type="SMR" id="A0A0P0VY42"/>
<reference evidence="1 2" key="2">
    <citation type="journal article" date="2013" name="Plant Cell Physiol.">
        <title>Rice Annotation Project Database (RAP-DB): an integrative and interactive database for rice genomics.</title>
        <authorList>
            <person name="Sakai H."/>
            <person name="Lee S.S."/>
            <person name="Tanaka T."/>
            <person name="Numa H."/>
            <person name="Kim J."/>
            <person name="Kawahara Y."/>
            <person name="Wakimoto H."/>
            <person name="Yang C.C."/>
            <person name="Iwamoto M."/>
            <person name="Abe T."/>
            <person name="Yamada Y."/>
            <person name="Muto A."/>
            <person name="Inokuchi H."/>
            <person name="Ikemura T."/>
            <person name="Matsumoto T."/>
            <person name="Sasaki T."/>
            <person name="Itoh T."/>
        </authorList>
    </citation>
    <scope>NUCLEOTIDE SEQUENCE [LARGE SCALE GENOMIC DNA]</scope>
    <source>
        <strain evidence="2">cv. Nipponbare</strain>
    </source>
</reference>
<organism evidence="1 2">
    <name type="scientific">Oryza sativa subsp. japonica</name>
    <name type="common">Rice</name>
    <dbReference type="NCBI Taxonomy" id="39947"/>
    <lineage>
        <taxon>Eukaryota</taxon>
        <taxon>Viridiplantae</taxon>
        <taxon>Streptophyta</taxon>
        <taxon>Embryophyta</taxon>
        <taxon>Tracheophyta</taxon>
        <taxon>Spermatophyta</taxon>
        <taxon>Magnoliopsida</taxon>
        <taxon>Liliopsida</taxon>
        <taxon>Poales</taxon>
        <taxon>Poaceae</taxon>
        <taxon>BOP clade</taxon>
        <taxon>Oryzoideae</taxon>
        <taxon>Oryzeae</taxon>
        <taxon>Oryzinae</taxon>
        <taxon>Oryza</taxon>
        <taxon>Oryza sativa</taxon>
    </lineage>
</organism>
<dbReference type="InParanoid" id="A0A0P0VY42"/>
<name>A0A0P0VY42_ORYSJ</name>
<protein>
    <submittedName>
        <fullName evidence="1">Os03g0379650 protein</fullName>
    </submittedName>
</protein>
<gene>
    <name evidence="1" type="ordered locus">Os03g0379650</name>
    <name evidence="1" type="ORF">OSNPB_030379650</name>
</gene>
<dbReference type="Proteomes" id="UP000059680">
    <property type="component" value="Chromosome 3"/>
</dbReference>
<dbReference type="PaxDb" id="39947-A0A0P0VY42"/>
<dbReference type="EMBL" id="AP014959">
    <property type="protein sequence ID" value="BAS84438.1"/>
    <property type="molecule type" value="Genomic_DNA"/>
</dbReference>
<accession>A0A0P0VY42</accession>
<keyword evidence="2" id="KW-1185">Reference proteome</keyword>